<feature type="transmembrane region" description="Helical" evidence="7">
    <location>
        <begin position="483"/>
        <end position="504"/>
    </location>
</feature>
<evidence type="ECO:0008006" key="10">
    <source>
        <dbReference type="Google" id="ProtNLM"/>
    </source>
</evidence>
<evidence type="ECO:0000256" key="3">
    <source>
        <dbReference type="ARBA" id="ARBA00022692"/>
    </source>
</evidence>
<dbReference type="Pfam" id="PF07690">
    <property type="entry name" value="MFS_1"/>
    <property type="match status" value="1"/>
</dbReference>
<feature type="compositionally biased region" description="Basic and acidic residues" evidence="6">
    <location>
        <begin position="1"/>
        <end position="18"/>
    </location>
</feature>
<dbReference type="GO" id="GO:0022857">
    <property type="term" value="F:transmembrane transporter activity"/>
    <property type="evidence" value="ECO:0007669"/>
    <property type="project" value="InterPro"/>
</dbReference>
<dbReference type="InterPro" id="IPR011701">
    <property type="entry name" value="MFS"/>
</dbReference>
<protein>
    <recommendedName>
        <fullName evidence="10">Major facilitator superfamily (MFS) profile domain-containing protein</fullName>
    </recommendedName>
</protein>
<feature type="transmembrane region" description="Helical" evidence="7">
    <location>
        <begin position="390"/>
        <end position="410"/>
    </location>
</feature>
<evidence type="ECO:0000256" key="2">
    <source>
        <dbReference type="ARBA" id="ARBA00022448"/>
    </source>
</evidence>
<dbReference type="AlphaFoldDB" id="A0A4T0FHA0"/>
<feature type="transmembrane region" description="Helical" evidence="7">
    <location>
        <begin position="207"/>
        <end position="228"/>
    </location>
</feature>
<proteinExistence type="predicted"/>
<feature type="transmembrane region" description="Helical" evidence="7">
    <location>
        <begin position="169"/>
        <end position="195"/>
    </location>
</feature>
<evidence type="ECO:0000313" key="9">
    <source>
        <dbReference type="Proteomes" id="UP000310189"/>
    </source>
</evidence>
<dbReference type="OrthoDB" id="1935484at2759"/>
<keyword evidence="9" id="KW-1185">Reference proteome</keyword>
<feature type="transmembrane region" description="Helical" evidence="7">
    <location>
        <begin position="322"/>
        <end position="339"/>
    </location>
</feature>
<evidence type="ECO:0000313" key="8">
    <source>
        <dbReference type="EMBL" id="TIA86795.1"/>
    </source>
</evidence>
<evidence type="ECO:0000256" key="5">
    <source>
        <dbReference type="ARBA" id="ARBA00023136"/>
    </source>
</evidence>
<evidence type="ECO:0000256" key="6">
    <source>
        <dbReference type="SAM" id="MobiDB-lite"/>
    </source>
</evidence>
<organism evidence="8 9">
    <name type="scientific">Wallemia hederae</name>
    <dbReference type="NCBI Taxonomy" id="1540922"/>
    <lineage>
        <taxon>Eukaryota</taxon>
        <taxon>Fungi</taxon>
        <taxon>Dikarya</taxon>
        <taxon>Basidiomycota</taxon>
        <taxon>Wallemiomycotina</taxon>
        <taxon>Wallemiomycetes</taxon>
        <taxon>Wallemiales</taxon>
        <taxon>Wallemiaceae</taxon>
        <taxon>Wallemia</taxon>
    </lineage>
</organism>
<dbReference type="PANTHER" id="PTHR43791:SF65">
    <property type="entry name" value="MAJOR FACILITATOR SUPERFAMILY (MFS) PROFILE DOMAIN-CONTAINING PROTEIN-RELATED"/>
    <property type="match status" value="1"/>
</dbReference>
<keyword evidence="2" id="KW-0813">Transport</keyword>
<evidence type="ECO:0000256" key="4">
    <source>
        <dbReference type="ARBA" id="ARBA00022989"/>
    </source>
</evidence>
<feature type="transmembrane region" description="Helical" evidence="7">
    <location>
        <begin position="240"/>
        <end position="261"/>
    </location>
</feature>
<evidence type="ECO:0000256" key="1">
    <source>
        <dbReference type="ARBA" id="ARBA00004141"/>
    </source>
</evidence>
<dbReference type="FunFam" id="1.20.1250.20:FF:000106">
    <property type="entry name" value="MFS transporter, putative"/>
    <property type="match status" value="1"/>
</dbReference>
<keyword evidence="5 7" id="KW-0472">Membrane</keyword>
<feature type="transmembrane region" description="Helical" evidence="7">
    <location>
        <begin position="359"/>
        <end position="378"/>
    </location>
</feature>
<feature type="transmembrane region" description="Helical" evidence="7">
    <location>
        <begin position="416"/>
        <end position="438"/>
    </location>
</feature>
<comment type="caution">
    <text evidence="8">The sequence shown here is derived from an EMBL/GenBank/DDBJ whole genome shotgun (WGS) entry which is preliminary data.</text>
</comment>
<gene>
    <name evidence="8" type="ORF">E3P99_03563</name>
</gene>
<keyword evidence="3 7" id="KW-0812">Transmembrane</keyword>
<comment type="subcellular location">
    <subcellularLocation>
        <location evidence="1">Membrane</location>
        <topology evidence="1">Multi-pass membrane protein</topology>
    </subcellularLocation>
</comment>
<dbReference type="InterPro" id="IPR036259">
    <property type="entry name" value="MFS_trans_sf"/>
</dbReference>
<dbReference type="SUPFAM" id="SSF103473">
    <property type="entry name" value="MFS general substrate transporter"/>
    <property type="match status" value="1"/>
</dbReference>
<dbReference type="Proteomes" id="UP000310189">
    <property type="component" value="Unassembled WGS sequence"/>
</dbReference>
<dbReference type="Gene3D" id="1.20.1250.20">
    <property type="entry name" value="MFS general substrate transporter like domains"/>
    <property type="match status" value="2"/>
</dbReference>
<sequence>MSDTRKSSLDKDEYKVSEEVSDTSSLSDNHIFQQPEVAQYWSKVYEDANYENRHRFDPNFTWTAQEEKKVLRKTDMRILSFQWLVFFALDLVRQNLKRAVSDNLLQELGMDQTAYNNGNTIFFVTFLAMELPSGLISKKVGADKWVPFQIMAWSIVCAAQSGMTNKAGFYALRAMLGVCQGGLIPDVLLYLSYYVSYTSSELNIRVGLWYTVLGISQIIGTLLAAGFIELRGLNGLSGWRYLFAFEALISGVIGILSFFLMPAGPTQTAGILRGGKKGWFTEREEKIIVNKVLRDTPNKGDLNNRDGINWTNFKKAISDYDLWPIYLLGLIVYIPYQPSQNYITLILRQLGFSTFESNVLLIPYQVLFSVMCIGVSWLSKRTKEHGFISTIANVWTLPMLVALVCLPQVQNSYYNWVRYALNILISAFPYIHPQMIAWLSENSKSVGSRAVSFCLYNMSYQIGSIAATRIFTDEDKPYYTKGLYALIGISAFSILLPIFAKGYYIARNRWKTREWNKLTPDQQLEYSTSTTDIGSKRLDMLFTH</sequence>
<dbReference type="GO" id="GO:0016020">
    <property type="term" value="C:membrane"/>
    <property type="evidence" value="ECO:0007669"/>
    <property type="project" value="UniProtKB-SubCell"/>
</dbReference>
<accession>A0A4T0FHA0</accession>
<evidence type="ECO:0000256" key="7">
    <source>
        <dbReference type="SAM" id="Phobius"/>
    </source>
</evidence>
<dbReference type="PANTHER" id="PTHR43791">
    <property type="entry name" value="PERMEASE-RELATED"/>
    <property type="match status" value="1"/>
</dbReference>
<name>A0A4T0FHA0_9BASI</name>
<keyword evidence="4 7" id="KW-1133">Transmembrane helix</keyword>
<feature type="region of interest" description="Disordered" evidence="6">
    <location>
        <begin position="1"/>
        <end position="21"/>
    </location>
</feature>
<dbReference type="EMBL" id="SPNW01000074">
    <property type="protein sequence ID" value="TIA86795.1"/>
    <property type="molecule type" value="Genomic_DNA"/>
</dbReference>
<reference evidence="8 9" key="1">
    <citation type="submission" date="2019-03" db="EMBL/GenBank/DDBJ databases">
        <title>Sequencing 23 genomes of Wallemia ichthyophaga.</title>
        <authorList>
            <person name="Gostincar C."/>
        </authorList>
    </citation>
    <scope>NUCLEOTIDE SEQUENCE [LARGE SCALE GENOMIC DNA]</scope>
    <source>
        <strain evidence="8 9">EXF-5753</strain>
    </source>
</reference>